<evidence type="ECO:0000313" key="1">
    <source>
        <dbReference type="EMBL" id="KIJ07445.1"/>
    </source>
</evidence>
<sequence length="95" mass="10436">MLVVQGGGHGNRLQSHRYLYEILFPAVRKTLGELARPLYALGVFRDKPGYAPMPLRNPAGVVVEVPHFDSDGRVPRPIEPTSFPIVTVSQPLSST</sequence>
<reference evidence="2" key="2">
    <citation type="submission" date="2015-01" db="EMBL/GenBank/DDBJ databases">
        <title>Evolutionary Origins and Diversification of the Mycorrhizal Mutualists.</title>
        <authorList>
            <consortium name="DOE Joint Genome Institute"/>
            <consortium name="Mycorrhizal Genomics Consortium"/>
            <person name="Kohler A."/>
            <person name="Kuo A."/>
            <person name="Nagy L.G."/>
            <person name="Floudas D."/>
            <person name="Copeland A."/>
            <person name="Barry K.W."/>
            <person name="Cichocki N."/>
            <person name="Veneault-Fourrey C."/>
            <person name="LaButti K."/>
            <person name="Lindquist E.A."/>
            <person name="Lipzen A."/>
            <person name="Lundell T."/>
            <person name="Morin E."/>
            <person name="Murat C."/>
            <person name="Riley R."/>
            <person name="Ohm R."/>
            <person name="Sun H."/>
            <person name="Tunlid A."/>
            <person name="Henrissat B."/>
            <person name="Grigoriev I.V."/>
            <person name="Hibbett D.S."/>
            <person name="Martin F."/>
        </authorList>
    </citation>
    <scope>NUCLEOTIDE SEQUENCE [LARGE SCALE GENOMIC DNA]</scope>
    <source>
        <strain evidence="2">ATCC 200175</strain>
    </source>
</reference>
<name>A0A0C9SWZ4_PAXIN</name>
<keyword evidence="2" id="KW-1185">Reference proteome</keyword>
<dbReference type="Proteomes" id="UP000053647">
    <property type="component" value="Unassembled WGS sequence"/>
</dbReference>
<proteinExistence type="predicted"/>
<reference evidence="1 2" key="1">
    <citation type="submission" date="2014-06" db="EMBL/GenBank/DDBJ databases">
        <authorList>
            <consortium name="DOE Joint Genome Institute"/>
            <person name="Kuo A."/>
            <person name="Kohler A."/>
            <person name="Nagy L.G."/>
            <person name="Floudas D."/>
            <person name="Copeland A."/>
            <person name="Barry K.W."/>
            <person name="Cichocki N."/>
            <person name="Veneault-Fourrey C."/>
            <person name="LaButti K."/>
            <person name="Lindquist E.A."/>
            <person name="Lipzen A."/>
            <person name="Lundell T."/>
            <person name="Morin E."/>
            <person name="Murat C."/>
            <person name="Sun H."/>
            <person name="Tunlid A."/>
            <person name="Henrissat B."/>
            <person name="Grigoriev I.V."/>
            <person name="Hibbett D.S."/>
            <person name="Martin F."/>
            <person name="Nordberg H.P."/>
            <person name="Cantor M.N."/>
            <person name="Hua S.X."/>
        </authorList>
    </citation>
    <scope>NUCLEOTIDE SEQUENCE [LARGE SCALE GENOMIC DNA]</scope>
    <source>
        <strain evidence="1 2">ATCC 200175</strain>
    </source>
</reference>
<dbReference type="AlphaFoldDB" id="A0A0C9SWZ4"/>
<evidence type="ECO:0000313" key="2">
    <source>
        <dbReference type="Proteomes" id="UP000053647"/>
    </source>
</evidence>
<dbReference type="EMBL" id="KN819888">
    <property type="protein sequence ID" value="KIJ07445.1"/>
    <property type="molecule type" value="Genomic_DNA"/>
</dbReference>
<accession>A0A0C9SWZ4</accession>
<dbReference type="HOGENOM" id="CLU_2373399_0_0_1"/>
<organism evidence="1 2">
    <name type="scientific">Paxillus involutus ATCC 200175</name>
    <dbReference type="NCBI Taxonomy" id="664439"/>
    <lineage>
        <taxon>Eukaryota</taxon>
        <taxon>Fungi</taxon>
        <taxon>Dikarya</taxon>
        <taxon>Basidiomycota</taxon>
        <taxon>Agaricomycotina</taxon>
        <taxon>Agaricomycetes</taxon>
        <taxon>Agaricomycetidae</taxon>
        <taxon>Boletales</taxon>
        <taxon>Paxilineae</taxon>
        <taxon>Paxillaceae</taxon>
        <taxon>Paxillus</taxon>
    </lineage>
</organism>
<gene>
    <name evidence="1" type="ORF">PAXINDRAFT_173481</name>
</gene>
<protein>
    <submittedName>
        <fullName evidence="1">Uncharacterized protein</fullName>
    </submittedName>
</protein>